<keyword evidence="1" id="KW-1133">Transmembrane helix</keyword>
<name>Q5P6V9_AROAE</name>
<evidence type="ECO:0000256" key="1">
    <source>
        <dbReference type="SAM" id="Phobius"/>
    </source>
</evidence>
<accession>Q5P6V9</accession>
<dbReference type="Proteomes" id="UP000006552">
    <property type="component" value="Chromosome"/>
</dbReference>
<feature type="transmembrane region" description="Helical" evidence="1">
    <location>
        <begin position="21"/>
        <end position="39"/>
    </location>
</feature>
<gene>
    <name evidence="2" type="ORF">ebA1513</name>
</gene>
<protein>
    <recommendedName>
        <fullName evidence="4">Polysaccharide biosynthesis protein</fullName>
    </recommendedName>
</protein>
<evidence type="ECO:0008006" key="4">
    <source>
        <dbReference type="Google" id="ProtNLM"/>
    </source>
</evidence>
<feature type="transmembrane region" description="Helical" evidence="1">
    <location>
        <begin position="45"/>
        <end position="63"/>
    </location>
</feature>
<feature type="transmembrane region" description="Helical" evidence="1">
    <location>
        <begin position="260"/>
        <end position="278"/>
    </location>
</feature>
<proteinExistence type="predicted"/>
<dbReference type="HOGENOM" id="CLU_952015_0_0_4"/>
<feature type="transmembrane region" description="Helical" evidence="1">
    <location>
        <begin position="164"/>
        <end position="191"/>
    </location>
</feature>
<feature type="transmembrane region" description="Helical" evidence="1">
    <location>
        <begin position="238"/>
        <end position="254"/>
    </location>
</feature>
<dbReference type="AlphaFoldDB" id="Q5P6V9"/>
<keyword evidence="1" id="KW-0812">Transmembrane</keyword>
<organism evidence="2 3">
    <name type="scientific">Aromatoleum aromaticum (strain DSM 19018 / LMG 30748 / EbN1)</name>
    <name type="common">Azoarcus sp. (strain EbN1)</name>
    <dbReference type="NCBI Taxonomy" id="76114"/>
    <lineage>
        <taxon>Bacteria</taxon>
        <taxon>Pseudomonadati</taxon>
        <taxon>Pseudomonadota</taxon>
        <taxon>Betaproteobacteria</taxon>
        <taxon>Rhodocyclales</taxon>
        <taxon>Rhodocyclaceae</taxon>
        <taxon>Aromatoleum</taxon>
    </lineage>
</organism>
<dbReference type="EMBL" id="CR555306">
    <property type="protein sequence ID" value="CAI06952.1"/>
    <property type="molecule type" value="Genomic_DNA"/>
</dbReference>
<feature type="transmembrane region" description="Helical" evidence="1">
    <location>
        <begin position="122"/>
        <end position="143"/>
    </location>
</feature>
<keyword evidence="1" id="KW-0472">Membrane</keyword>
<dbReference type="STRING" id="76114.ebA1513"/>
<dbReference type="KEGG" id="eba:ebA1513"/>
<feature type="transmembrane region" description="Helical" evidence="1">
    <location>
        <begin position="203"/>
        <end position="226"/>
    </location>
</feature>
<evidence type="ECO:0000313" key="2">
    <source>
        <dbReference type="EMBL" id="CAI06952.1"/>
    </source>
</evidence>
<reference evidence="2 3" key="1">
    <citation type="journal article" date="2005" name="Arch. Microbiol.">
        <title>The genome sequence of an anaerobic aromatic-degrading denitrifying bacterium, strain EbN1.</title>
        <authorList>
            <person name="Rabus R."/>
            <person name="Kube M."/>
            <person name="Heider J."/>
            <person name="Beck A."/>
            <person name="Heitmann K."/>
            <person name="Widdel F."/>
            <person name="Reinhardt R."/>
        </authorList>
    </citation>
    <scope>NUCLEOTIDE SEQUENCE [LARGE SCALE GENOMIC DNA]</scope>
    <source>
        <strain evidence="2 3">EbN1</strain>
    </source>
</reference>
<evidence type="ECO:0000313" key="3">
    <source>
        <dbReference type="Proteomes" id="UP000006552"/>
    </source>
</evidence>
<keyword evidence="3" id="KW-1185">Reference proteome</keyword>
<sequence>MSCQINKNGPGAAVFQSIQSFIKIGAALIVFALFFTDLSHQNRHYALFLTLAALSALSIPLILKQLIDARRDGPLISLNFLKELDKKERKRLFSFWLSSNLGTAYSLGIIPLVAYFHGKEHAAYLGIYFIYWSGANILINIVINHHYWPRYCSAQSQELNARPLLVRSLVATVTASILVYCALTLTTLFFSERLWPEYAGLQTFLLITTCAVSIRILSAWLSMMILSFGDLIVRKTKVQFLILLAMLVAVPALNEPSYATIGWLVFSLETTYFLAYVLSSAKPLHKKLIKQK</sequence>
<feature type="transmembrane region" description="Helical" evidence="1">
    <location>
        <begin position="92"/>
        <end position="116"/>
    </location>
</feature>